<gene>
    <name evidence="6" type="ORF">PY091_09275</name>
</gene>
<evidence type="ECO:0000256" key="4">
    <source>
        <dbReference type="PROSITE-ProRule" id="PRU01161"/>
    </source>
</evidence>
<dbReference type="InterPro" id="IPR043864">
    <property type="entry name" value="Omp85-like_dom"/>
</dbReference>
<accession>A0ABT5XND0</accession>
<dbReference type="InterPro" id="IPR002641">
    <property type="entry name" value="PNPLA_dom"/>
</dbReference>
<dbReference type="Proteomes" id="UP001217083">
    <property type="component" value="Unassembled WGS sequence"/>
</dbReference>
<dbReference type="InterPro" id="IPR016035">
    <property type="entry name" value="Acyl_Trfase/lysoPLipase"/>
</dbReference>
<evidence type="ECO:0000259" key="5">
    <source>
        <dbReference type="PROSITE" id="PS51635"/>
    </source>
</evidence>
<reference evidence="6 7" key="1">
    <citation type="submission" date="2023-03" db="EMBL/GenBank/DDBJ databases">
        <title>Muricauda XX sp. nov. and Muricauda XXX sp. nov., two novel species isolated from Okinawa Trough.</title>
        <authorList>
            <person name="Cao W."/>
            <person name="Deng X."/>
        </authorList>
    </citation>
    <scope>NUCLEOTIDE SEQUENCE [LARGE SCALE GENOMIC DNA]</scope>
    <source>
        <strain evidence="6 7">81s02</strain>
    </source>
</reference>
<keyword evidence="3 4" id="KW-0443">Lipid metabolism</keyword>
<proteinExistence type="predicted"/>
<dbReference type="Gene3D" id="2.40.160.50">
    <property type="entry name" value="membrane protein fhac: a member of the omp85/tpsb transporter family"/>
    <property type="match status" value="1"/>
</dbReference>
<dbReference type="PANTHER" id="PTHR14226">
    <property type="entry name" value="NEUROPATHY TARGET ESTERASE/SWISS CHEESE D.MELANOGASTER"/>
    <property type="match status" value="1"/>
</dbReference>
<organism evidence="6 7">
    <name type="scientific">Flagellimonas okinawensis</name>
    <dbReference type="NCBI Taxonomy" id="3031324"/>
    <lineage>
        <taxon>Bacteria</taxon>
        <taxon>Pseudomonadati</taxon>
        <taxon>Bacteroidota</taxon>
        <taxon>Flavobacteriia</taxon>
        <taxon>Flavobacteriales</taxon>
        <taxon>Flavobacteriaceae</taxon>
        <taxon>Flagellimonas</taxon>
    </lineage>
</organism>
<dbReference type="Pfam" id="PF19143">
    <property type="entry name" value="Omp85_2"/>
    <property type="match status" value="1"/>
</dbReference>
<protein>
    <submittedName>
        <fullName evidence="6">Patatin-like phospholipase family protein</fullName>
    </submittedName>
</protein>
<feature type="domain" description="PNPLA" evidence="5">
    <location>
        <begin position="50"/>
        <end position="240"/>
    </location>
</feature>
<evidence type="ECO:0000256" key="2">
    <source>
        <dbReference type="ARBA" id="ARBA00022963"/>
    </source>
</evidence>
<dbReference type="EMBL" id="JARFVA010000002">
    <property type="protein sequence ID" value="MDF0707406.1"/>
    <property type="molecule type" value="Genomic_DNA"/>
</dbReference>
<dbReference type="CDD" id="cd07205">
    <property type="entry name" value="Pat_PNPLA6_PNPLA7_NTE1_like"/>
    <property type="match status" value="1"/>
</dbReference>
<evidence type="ECO:0000256" key="3">
    <source>
        <dbReference type="ARBA" id="ARBA00023098"/>
    </source>
</evidence>
<feature type="short sequence motif" description="GXSXG" evidence="4">
    <location>
        <begin position="81"/>
        <end position="85"/>
    </location>
</feature>
<dbReference type="RefSeq" id="WP_275649422.1">
    <property type="nucleotide sequence ID" value="NZ_JARFVA010000002.1"/>
</dbReference>
<keyword evidence="7" id="KW-1185">Reference proteome</keyword>
<evidence type="ECO:0000313" key="6">
    <source>
        <dbReference type="EMBL" id="MDF0707406.1"/>
    </source>
</evidence>
<dbReference type="Pfam" id="PF01734">
    <property type="entry name" value="Patatin"/>
    <property type="match status" value="1"/>
</dbReference>
<name>A0ABT5XND0_9FLAO</name>
<evidence type="ECO:0000256" key="1">
    <source>
        <dbReference type="ARBA" id="ARBA00022801"/>
    </source>
</evidence>
<dbReference type="PROSITE" id="PS51635">
    <property type="entry name" value="PNPLA"/>
    <property type="match status" value="1"/>
</dbReference>
<dbReference type="PANTHER" id="PTHR14226:SF29">
    <property type="entry name" value="NEUROPATHY TARGET ESTERASE SWS"/>
    <property type="match status" value="1"/>
</dbReference>
<dbReference type="SUPFAM" id="SSF52151">
    <property type="entry name" value="FabD/lysophospholipase-like"/>
    <property type="match status" value="1"/>
</dbReference>
<keyword evidence="2 4" id="KW-0442">Lipid degradation</keyword>
<keyword evidence="1 4" id="KW-0378">Hydrolase</keyword>
<comment type="caution">
    <text evidence="6">The sequence shown here is derived from an EMBL/GenBank/DDBJ whole genome shotgun (WGS) entry which is preliminary data.</text>
</comment>
<feature type="short sequence motif" description="GXGXXG" evidence="4">
    <location>
        <begin position="54"/>
        <end position="59"/>
    </location>
</feature>
<dbReference type="InterPro" id="IPR050301">
    <property type="entry name" value="NTE"/>
</dbReference>
<dbReference type="Gene3D" id="3.40.1090.10">
    <property type="entry name" value="Cytosolic phospholipase A2 catalytic domain"/>
    <property type="match status" value="2"/>
</dbReference>
<feature type="active site" description="Proton acceptor" evidence="4">
    <location>
        <position position="227"/>
    </location>
</feature>
<sequence>MYSKHKCHGLNLSYGQDDFKLKTFCLIVLFLSMGQLLAQAQVQQRPKVALVLSGGGAKGLAHIPLLQALDSLGIVPDIVIGNSMGSIVGGLYAMGYSGDSISRIAQNADWDKLMGGTISMRNVGVEEKSEFNRYLVNFDQQNGKIKMSPYILNDHYLRVFLSDLTYPVNNITDFDDLPISFRAVATDIVNGKEVILDRGSLTQALRSSMSIPGVFYPVPYKNTLLVDGGVLNNFPANIAHEMGADIIIGSDVGGGMEPKEKLNDIMVLLFQTGMLHSNLRNPENRAFCDILLDHVPNLTYSTGDFNDSDAIYEEGKIATLTNIDGLSALAKRLKPFHHERPHLPKVKDSIVLDTIIYKRISKENMALVEARTELVAHEKYAKKDILDRLDRAVGTTLFSHITFDSYQGKKSGLVLSGFERSKNIVKGSLHYDSYNGVGIILNLTGRNILGQASRTLMTLDIAEEPRFRLQHQKNFGWRKNWWWRSEAYGQFTEESIFIEGQDVDKFRYRHFIFDNQLNLNITPLRSYFGIGVKYQNDYLTPRVDPEIEDNPYGVEESKFNTIELSTHYVYNSLDTPFYATFGSYFRGRLSRSLYSSANALFYRPDAPDFKGETNLYSKLEMRFEKRMLMNERLTTILGLSGGLLWEDKDDGEDISANDYGIGAAYFLGGAQEQHSPRNYVMPGLKEGELITNQFIKVNVGIQYKLFGKTYITPHLNLAVVGFGEVDTFLQNIFSNNNNWDDRLETSMVMSSGVIFSNNSLLGPIDIDISWINGVDKIRMFLGVGYRFNISD</sequence>
<evidence type="ECO:0000313" key="7">
    <source>
        <dbReference type="Proteomes" id="UP001217083"/>
    </source>
</evidence>
<feature type="short sequence motif" description="DGA/G" evidence="4">
    <location>
        <begin position="227"/>
        <end position="229"/>
    </location>
</feature>
<feature type="active site" description="Nucleophile" evidence="4">
    <location>
        <position position="83"/>
    </location>
</feature>